<dbReference type="AlphaFoldDB" id="A7UN80"/>
<dbReference type="PANTHER" id="PTHR43404:SF1">
    <property type="entry name" value="MNN4P"/>
    <property type="match status" value="1"/>
</dbReference>
<dbReference type="Pfam" id="PF04991">
    <property type="entry name" value="LicD"/>
    <property type="match status" value="1"/>
</dbReference>
<feature type="domain" description="LicD/FKTN/FKRP nucleotidyltransferase" evidence="1">
    <location>
        <begin position="64"/>
        <end position="157"/>
    </location>
</feature>
<dbReference type="PANTHER" id="PTHR43404">
    <property type="entry name" value="LIPOPOLYSACCHARIDE CHOLINEPHOSPHOTRANSFERASE LICD"/>
    <property type="match status" value="1"/>
</dbReference>
<evidence type="ECO:0000313" key="2">
    <source>
        <dbReference type="EMBL" id="ABU25217.1"/>
    </source>
</evidence>
<protein>
    <submittedName>
        <fullName evidence="2">Phosphocholine transferase</fullName>
    </submittedName>
</protein>
<dbReference type="GO" id="GO:0016740">
    <property type="term" value="F:transferase activity"/>
    <property type="evidence" value="ECO:0007669"/>
    <property type="project" value="UniProtKB-KW"/>
</dbReference>
<gene>
    <name evidence="2" type="primary">pcgD</name>
</gene>
<dbReference type="GO" id="GO:0009100">
    <property type="term" value="P:glycoprotein metabolic process"/>
    <property type="evidence" value="ECO:0007669"/>
    <property type="project" value="UniProtKB-ARBA"/>
</dbReference>
<sequence length="252" mass="30354">MKFNLYDYTFFISLFHPFNRQKRHELRKIFREKEHQKYLIEFHKSAPLALKKFIDAINAYPKEVKVWIEFGTLLGAYRDQKLIPHDSDMDFGINEEDMSQDLIEHLKKYDFHLYKKYIIESNNKDINDFTAEYTFQYGKYVAIDLFVFKTLNNQKVCFSFDAEEGLKYGETLKKYNNKLRTIQINLSNFNLKKISFMNNDVYIPDNTPDHLAEIYGEDFMIPKVYSYGDRIKNFEILLDNQTLGRKVEFRRK</sequence>
<name>A7UN80_PASMD</name>
<reference evidence="2" key="1">
    <citation type="journal article" date="2007" name="J. Bacteriol.">
        <title>Decoration of Pasteurella multocida lipopolysaccharide with phosphocholine is important for virulence.</title>
        <authorList>
            <person name="Harper M."/>
            <person name="Cox A."/>
            <person name="St Michael F."/>
            <person name="Parnas H."/>
            <person name="Wilkie I."/>
            <person name="Blackall P.J."/>
            <person name="Adler B."/>
            <person name="Boyce J.D."/>
        </authorList>
    </citation>
    <scope>NUCLEOTIDE SEQUENCE</scope>
    <source>
        <strain evidence="2">VP161</strain>
    </source>
</reference>
<organism evidence="2">
    <name type="scientific">Pasteurella multocida</name>
    <dbReference type="NCBI Taxonomy" id="747"/>
    <lineage>
        <taxon>Bacteria</taxon>
        <taxon>Pseudomonadati</taxon>
        <taxon>Pseudomonadota</taxon>
        <taxon>Gammaproteobacteria</taxon>
        <taxon>Pasteurellales</taxon>
        <taxon>Pasteurellaceae</taxon>
        <taxon>Pasteurella</taxon>
    </lineage>
</organism>
<dbReference type="InterPro" id="IPR052942">
    <property type="entry name" value="LPS_cholinephosphotransferase"/>
</dbReference>
<dbReference type="RefSeq" id="WP_135938141.1">
    <property type="nucleotide sequence ID" value="NZ_CP038872.1"/>
</dbReference>
<evidence type="ECO:0000259" key="1">
    <source>
        <dbReference type="Pfam" id="PF04991"/>
    </source>
</evidence>
<dbReference type="InterPro" id="IPR007074">
    <property type="entry name" value="LicD/FKTN/FKRP_NTP_transf"/>
</dbReference>
<dbReference type="EMBL" id="EU089981">
    <property type="protein sequence ID" value="ABU25217.1"/>
    <property type="molecule type" value="Genomic_DNA"/>
</dbReference>
<keyword evidence="2" id="KW-0808">Transferase</keyword>
<proteinExistence type="predicted"/>
<accession>A7UN80</accession>